<dbReference type="EMBL" id="HBEM01033888">
    <property type="protein sequence ID" value="CAD8464166.1"/>
    <property type="molecule type" value="Transcribed_RNA"/>
</dbReference>
<dbReference type="InterPro" id="IPR004345">
    <property type="entry name" value="TB2_DP1_HVA22"/>
</dbReference>
<gene>
    <name evidence="4" type="ORF">LAMO00422_LOCUS23132</name>
</gene>
<comment type="similarity">
    <text evidence="1">Belongs to the DP1 family.</text>
</comment>
<keyword evidence="3" id="KW-0812">Transmembrane</keyword>
<feature type="region of interest" description="Disordered" evidence="2">
    <location>
        <begin position="204"/>
        <end position="224"/>
    </location>
</feature>
<evidence type="ECO:0008006" key="5">
    <source>
        <dbReference type="Google" id="ProtNLM"/>
    </source>
</evidence>
<comment type="subcellular location">
    <subcellularLocation>
        <location evidence="1">Membrane</location>
        <topology evidence="1">Multi-pass membrane protein</topology>
    </subcellularLocation>
</comment>
<sequence>MASGQAAEEDKGWFEGIYEFTGVQSFYVILGLSIVSGSTLIRTFGFGSFGHFATFLYLVYMTFKVLQERHGRSNDKIYWLMYWAFYGIYTLFDVITELLFYWIPYLEVYKLIFLAWCLLPQTRGAQQVYYLIIHTILSQNEEEIDGAIAAVRDSISQVMTEIGQLGLEFIMEFMASMGVNIFQVFSQFLLAAASRPKERRRRIHEIKEEDEFEEASNSEFASAS</sequence>
<evidence type="ECO:0000256" key="3">
    <source>
        <dbReference type="SAM" id="Phobius"/>
    </source>
</evidence>
<organism evidence="4">
    <name type="scientific">Amorphochlora amoebiformis</name>
    <dbReference type="NCBI Taxonomy" id="1561963"/>
    <lineage>
        <taxon>Eukaryota</taxon>
        <taxon>Sar</taxon>
        <taxon>Rhizaria</taxon>
        <taxon>Cercozoa</taxon>
        <taxon>Chlorarachniophyceae</taxon>
        <taxon>Amorphochlora</taxon>
    </lineage>
</organism>
<keyword evidence="3" id="KW-0472">Membrane</keyword>
<evidence type="ECO:0000256" key="1">
    <source>
        <dbReference type="RuleBase" id="RU362006"/>
    </source>
</evidence>
<proteinExistence type="inferred from homology"/>
<protein>
    <recommendedName>
        <fullName evidence="5">Receptor expression-enhancing protein</fullName>
    </recommendedName>
</protein>
<reference evidence="4" key="1">
    <citation type="submission" date="2021-01" db="EMBL/GenBank/DDBJ databases">
        <authorList>
            <person name="Corre E."/>
            <person name="Pelletier E."/>
            <person name="Niang G."/>
            <person name="Scheremetjew M."/>
            <person name="Finn R."/>
            <person name="Kale V."/>
            <person name="Holt S."/>
            <person name="Cochrane G."/>
            <person name="Meng A."/>
            <person name="Brown T."/>
            <person name="Cohen L."/>
        </authorList>
    </citation>
    <scope>NUCLEOTIDE SEQUENCE</scope>
    <source>
        <strain evidence="4">CCMP2058</strain>
    </source>
</reference>
<keyword evidence="3" id="KW-1133">Transmembrane helix</keyword>
<dbReference type="AlphaFoldDB" id="A0A7S0H9N1"/>
<feature type="transmembrane region" description="Helical" evidence="3">
    <location>
        <begin position="26"/>
        <end position="59"/>
    </location>
</feature>
<name>A0A7S0H9N1_9EUKA</name>
<accession>A0A7S0H9N1</accession>
<feature type="transmembrane region" description="Helical" evidence="3">
    <location>
        <begin position="80"/>
        <end position="103"/>
    </location>
</feature>
<dbReference type="Pfam" id="PF03134">
    <property type="entry name" value="TB2_DP1_HVA22"/>
    <property type="match status" value="1"/>
</dbReference>
<evidence type="ECO:0000256" key="2">
    <source>
        <dbReference type="SAM" id="MobiDB-lite"/>
    </source>
</evidence>
<feature type="transmembrane region" description="Helical" evidence="3">
    <location>
        <begin position="173"/>
        <end position="193"/>
    </location>
</feature>
<dbReference type="GO" id="GO:0016020">
    <property type="term" value="C:membrane"/>
    <property type="evidence" value="ECO:0007669"/>
    <property type="project" value="UniProtKB-SubCell"/>
</dbReference>
<dbReference type="PANTHER" id="PTHR12300">
    <property type="entry name" value="HVA22-LIKE PROTEINS"/>
    <property type="match status" value="1"/>
</dbReference>
<evidence type="ECO:0000313" key="4">
    <source>
        <dbReference type="EMBL" id="CAD8464166.1"/>
    </source>
</evidence>